<keyword evidence="5" id="KW-0378">Hydrolase</keyword>
<dbReference type="PANTHER" id="PTHR20935:SF0">
    <property type="entry name" value="SERINE_THREONINE-PROTEIN PHOSPHATASE PGAM5, MITOCHONDRIAL"/>
    <property type="match status" value="1"/>
</dbReference>
<evidence type="ECO:0000256" key="9">
    <source>
        <dbReference type="ARBA" id="ARBA00047761"/>
    </source>
</evidence>
<accession>A0A915NFJ8</accession>
<keyword evidence="4" id="KW-0472">Membrane</keyword>
<comment type="catalytic activity">
    <reaction evidence="9">
        <text>O-phospho-L-seryl-[protein] + H2O = L-seryl-[protein] + phosphate</text>
        <dbReference type="Rhea" id="RHEA:20629"/>
        <dbReference type="Rhea" id="RHEA-COMP:9863"/>
        <dbReference type="Rhea" id="RHEA-COMP:11604"/>
        <dbReference type="ChEBI" id="CHEBI:15377"/>
        <dbReference type="ChEBI" id="CHEBI:29999"/>
        <dbReference type="ChEBI" id="CHEBI:43474"/>
        <dbReference type="ChEBI" id="CHEBI:83421"/>
        <dbReference type="EC" id="3.1.3.16"/>
    </reaction>
</comment>
<evidence type="ECO:0000256" key="2">
    <source>
        <dbReference type="ARBA" id="ARBA00006717"/>
    </source>
</evidence>
<keyword evidence="11" id="KW-0732">Signal</keyword>
<evidence type="ECO:0000313" key="13">
    <source>
        <dbReference type="WBParaSite" id="scaffold9825_cov315.g14301"/>
    </source>
</evidence>
<dbReference type="Pfam" id="PF00300">
    <property type="entry name" value="His_Phos_1"/>
    <property type="match status" value="2"/>
</dbReference>
<keyword evidence="4" id="KW-1000">Mitochondrion outer membrane</keyword>
<evidence type="ECO:0000256" key="3">
    <source>
        <dbReference type="ARBA" id="ARBA00013081"/>
    </source>
</evidence>
<protein>
    <recommendedName>
        <fullName evidence="6">Serine/threonine-protein phosphatase PGAM5, mitochondrial</fullName>
        <ecNumber evidence="3">3.1.3.16</ecNumber>
    </recommendedName>
    <alternativeName>
        <fullName evidence="8">Phosphoglycerate mutase family member 5 homolog</fullName>
    </alternativeName>
    <alternativeName>
        <fullName evidence="7">Serine/threonine-protein phosphatase Pgam5, mitochondrial</fullName>
    </alternativeName>
</protein>
<dbReference type="GO" id="GO:0004722">
    <property type="term" value="F:protein serine/threonine phosphatase activity"/>
    <property type="evidence" value="ECO:0007669"/>
    <property type="project" value="UniProtKB-EC"/>
</dbReference>
<organism evidence="12 13">
    <name type="scientific">Meloidogyne javanica</name>
    <name type="common">Root-knot nematode worm</name>
    <dbReference type="NCBI Taxonomy" id="6303"/>
    <lineage>
        <taxon>Eukaryota</taxon>
        <taxon>Metazoa</taxon>
        <taxon>Ecdysozoa</taxon>
        <taxon>Nematoda</taxon>
        <taxon>Chromadorea</taxon>
        <taxon>Rhabditida</taxon>
        <taxon>Tylenchina</taxon>
        <taxon>Tylenchomorpha</taxon>
        <taxon>Tylenchoidea</taxon>
        <taxon>Meloidogynidae</taxon>
        <taxon>Meloidogyninae</taxon>
        <taxon>Meloidogyne</taxon>
        <taxon>Meloidogyne incognita group</taxon>
    </lineage>
</organism>
<dbReference type="CDD" id="cd07067">
    <property type="entry name" value="HP_PGM_like"/>
    <property type="match status" value="2"/>
</dbReference>
<evidence type="ECO:0000256" key="8">
    <source>
        <dbReference type="ARBA" id="ARBA00042520"/>
    </source>
</evidence>
<dbReference type="SUPFAM" id="SSF53254">
    <property type="entry name" value="Phosphoglycerate mutase-like"/>
    <property type="match status" value="2"/>
</dbReference>
<evidence type="ECO:0000313" key="12">
    <source>
        <dbReference type="Proteomes" id="UP000887561"/>
    </source>
</evidence>
<name>A0A915NFJ8_MELJA</name>
<dbReference type="InterPro" id="IPR013078">
    <property type="entry name" value="His_Pase_superF_clade-1"/>
</dbReference>
<comment type="similarity">
    <text evidence="2">Belongs to the phosphoglycerate mutase family. BPG-dependent PGAM subfamily.</text>
</comment>
<dbReference type="AlphaFoldDB" id="A0A915NFJ8"/>
<evidence type="ECO:0000256" key="7">
    <source>
        <dbReference type="ARBA" id="ARBA00040722"/>
    </source>
</evidence>
<comment type="catalytic activity">
    <reaction evidence="10">
        <text>O-phospho-L-threonyl-[protein] + H2O = L-threonyl-[protein] + phosphate</text>
        <dbReference type="Rhea" id="RHEA:47004"/>
        <dbReference type="Rhea" id="RHEA-COMP:11060"/>
        <dbReference type="Rhea" id="RHEA-COMP:11605"/>
        <dbReference type="ChEBI" id="CHEBI:15377"/>
        <dbReference type="ChEBI" id="CHEBI:30013"/>
        <dbReference type="ChEBI" id="CHEBI:43474"/>
        <dbReference type="ChEBI" id="CHEBI:61977"/>
        <dbReference type="EC" id="3.1.3.16"/>
    </reaction>
</comment>
<dbReference type="PANTHER" id="PTHR20935">
    <property type="entry name" value="PHOSPHOGLYCERATE MUTASE-RELATED"/>
    <property type="match status" value="1"/>
</dbReference>
<evidence type="ECO:0000256" key="4">
    <source>
        <dbReference type="ARBA" id="ARBA00022787"/>
    </source>
</evidence>
<keyword evidence="12" id="KW-1185">Reference proteome</keyword>
<reference evidence="13" key="1">
    <citation type="submission" date="2022-11" db="UniProtKB">
        <authorList>
            <consortium name="WormBaseParasite"/>
        </authorList>
    </citation>
    <scope>IDENTIFICATION</scope>
</reference>
<evidence type="ECO:0000256" key="11">
    <source>
        <dbReference type="SAM" id="SignalP"/>
    </source>
</evidence>
<evidence type="ECO:0000256" key="1">
    <source>
        <dbReference type="ARBA" id="ARBA00004294"/>
    </source>
</evidence>
<proteinExistence type="inferred from homology"/>
<dbReference type="WBParaSite" id="scaffold9825_cov315.g14301">
    <property type="protein sequence ID" value="scaffold9825_cov315.g14301"/>
    <property type="gene ID" value="scaffold9825_cov315.g14301"/>
</dbReference>
<dbReference type="InterPro" id="IPR029033">
    <property type="entry name" value="His_PPase_superfam"/>
</dbReference>
<dbReference type="GO" id="GO:0005741">
    <property type="term" value="C:mitochondrial outer membrane"/>
    <property type="evidence" value="ECO:0007669"/>
    <property type="project" value="UniProtKB-SubCell"/>
</dbReference>
<comment type="subcellular location">
    <subcellularLocation>
        <location evidence="1">Mitochondrion outer membrane</location>
    </subcellularLocation>
</comment>
<feature type="chain" id="PRO_5037435409" description="Serine/threonine-protein phosphatase PGAM5, mitochondrial" evidence="11">
    <location>
        <begin position="20"/>
        <end position="497"/>
    </location>
</feature>
<evidence type="ECO:0000256" key="6">
    <source>
        <dbReference type="ARBA" id="ARBA00039765"/>
    </source>
</evidence>
<dbReference type="InterPro" id="IPR051021">
    <property type="entry name" value="Mito_Ser/Thr_phosphatase"/>
</dbReference>
<feature type="signal peptide" evidence="11">
    <location>
        <begin position="1"/>
        <end position="19"/>
    </location>
</feature>
<dbReference type="Gene3D" id="3.40.50.1240">
    <property type="entry name" value="Phosphoglycerate mutase-like"/>
    <property type="match status" value="2"/>
</dbReference>
<sequence>MNLFFKILFLSRLVCTCLAAVGGDDDRNMSTLPVVPNWREPKSDAKDEPKAIRNIFFIRHGIYFRKNRTVDEQKLTPLGREQAEFLGKRLADVKNEYNFEKCVFSTMLRARQTGEIIIKQMPHLKFNCKLDSVLEEGSPYPAEPFKSHWRPIEPSVYHSEGARMEAAFRKYIHRADPSQKKHSYELIVCHANLIRYFVCRALQYPPEGWVRFNVAHTSITWILIPPSGMNLFFRILLLLRLAFTCLGAVDGGDSELLKLPFDPTHVNCRDPRSIVEHENELAGMTPQQLKDLIANNTPKATRNIFLIRHGQYKKEKAKEKKNLTPLGREQAEFLGKRLTLAKNQLKIDKCVFSTLIRARETGEIMAKQMPHLKIGCTLDSMLEEGAPYPGNPAHGWNPGPFQLHTDGARIEAAFRKYFHRAKMSQEEDSFELIVCHANVIRYFVCRVLQYPPERWLLFNLAHTSITWIEIKPDGHIFIKTVGDFGHLPSGKITFNNV</sequence>
<dbReference type="SMART" id="SM00855">
    <property type="entry name" value="PGAM"/>
    <property type="match status" value="2"/>
</dbReference>
<dbReference type="GO" id="GO:0090141">
    <property type="term" value="P:positive regulation of mitochondrial fission"/>
    <property type="evidence" value="ECO:0007669"/>
    <property type="project" value="TreeGrafter"/>
</dbReference>
<dbReference type="EC" id="3.1.3.16" evidence="3"/>
<evidence type="ECO:0000256" key="5">
    <source>
        <dbReference type="ARBA" id="ARBA00022801"/>
    </source>
</evidence>
<keyword evidence="4" id="KW-0496">Mitochondrion</keyword>
<evidence type="ECO:0000256" key="10">
    <source>
        <dbReference type="ARBA" id="ARBA00048336"/>
    </source>
</evidence>
<dbReference type="Proteomes" id="UP000887561">
    <property type="component" value="Unplaced"/>
</dbReference>